<keyword evidence="4" id="KW-1185">Reference proteome</keyword>
<accession>A0A2J6REP1</accession>
<reference evidence="3 4" key="1">
    <citation type="submission" date="2016-04" db="EMBL/GenBank/DDBJ databases">
        <title>A degradative enzymes factory behind the ericoid mycorrhizal symbiosis.</title>
        <authorList>
            <consortium name="DOE Joint Genome Institute"/>
            <person name="Martino E."/>
            <person name="Morin E."/>
            <person name="Grelet G."/>
            <person name="Kuo A."/>
            <person name="Kohler A."/>
            <person name="Daghino S."/>
            <person name="Barry K."/>
            <person name="Choi C."/>
            <person name="Cichocki N."/>
            <person name="Clum A."/>
            <person name="Copeland A."/>
            <person name="Hainaut M."/>
            <person name="Haridas S."/>
            <person name="Labutti K."/>
            <person name="Lindquist E."/>
            <person name="Lipzen A."/>
            <person name="Khouja H.-R."/>
            <person name="Murat C."/>
            <person name="Ohm R."/>
            <person name="Olson A."/>
            <person name="Spatafora J."/>
            <person name="Veneault-Fourrey C."/>
            <person name="Henrissat B."/>
            <person name="Grigoriev I."/>
            <person name="Martin F."/>
            <person name="Perotto S."/>
        </authorList>
    </citation>
    <scope>NUCLEOTIDE SEQUENCE [LARGE SCALE GENOMIC DNA]</scope>
    <source>
        <strain evidence="3 4">F</strain>
    </source>
</reference>
<protein>
    <submittedName>
        <fullName evidence="3">Uncharacterized protein</fullName>
    </submittedName>
</protein>
<evidence type="ECO:0000256" key="1">
    <source>
        <dbReference type="SAM" id="Coils"/>
    </source>
</evidence>
<organism evidence="3 4">
    <name type="scientific">Hyaloscypha variabilis (strain UAMH 11265 / GT02V1 / F)</name>
    <name type="common">Meliniomyces variabilis</name>
    <dbReference type="NCBI Taxonomy" id="1149755"/>
    <lineage>
        <taxon>Eukaryota</taxon>
        <taxon>Fungi</taxon>
        <taxon>Dikarya</taxon>
        <taxon>Ascomycota</taxon>
        <taxon>Pezizomycotina</taxon>
        <taxon>Leotiomycetes</taxon>
        <taxon>Helotiales</taxon>
        <taxon>Hyaloscyphaceae</taxon>
        <taxon>Hyaloscypha</taxon>
        <taxon>Hyaloscypha variabilis</taxon>
    </lineage>
</organism>
<proteinExistence type="predicted"/>
<dbReference type="OrthoDB" id="3538495at2759"/>
<keyword evidence="1" id="KW-0175">Coiled coil</keyword>
<feature type="region of interest" description="Disordered" evidence="2">
    <location>
        <begin position="1"/>
        <end position="37"/>
    </location>
</feature>
<dbReference type="EMBL" id="KZ613950">
    <property type="protein sequence ID" value="PMD36979.1"/>
    <property type="molecule type" value="Genomic_DNA"/>
</dbReference>
<evidence type="ECO:0000313" key="4">
    <source>
        <dbReference type="Proteomes" id="UP000235786"/>
    </source>
</evidence>
<name>A0A2J6REP1_HYAVF</name>
<dbReference type="Proteomes" id="UP000235786">
    <property type="component" value="Unassembled WGS sequence"/>
</dbReference>
<gene>
    <name evidence="3" type="ORF">L207DRAFT_586663</name>
</gene>
<evidence type="ECO:0000313" key="3">
    <source>
        <dbReference type="EMBL" id="PMD36979.1"/>
    </source>
</evidence>
<evidence type="ECO:0000256" key="2">
    <source>
        <dbReference type="SAM" id="MobiDB-lite"/>
    </source>
</evidence>
<sequence>MPWRSERVANGRSRAFQRAWRQGDATEPASTTDDEVGMNSAAHDRLENDMANLQIQNSLTSPAISGVDLKMENAMLNTRIVRSEKEHKKQLEELRKEQGMAAALRESRIKYLERQLELQKESCRDALETIHIQQDELNAATGQLERLKKEHEDNMRAVEQERNRHKDEIHELRETVQQLEADKTDLARKAENLHPLVLIGAAIRRRFIEKAAKKACSWDNFEHFPDESLIGLGNDAAHQPNIEADIALYLFDDHTGDERSRNAGIINAIYGESVILTWPSAYPVYPIKIEAKKEMYNLNATLRIMLSEEEWLDSGDLLGLEPYVEQLLEMQGGKHRVFLSDRTEALYEAHQNSSWEECLQMLDTDEVVQERLVHMRTLMENVVQLLGRRRGA</sequence>
<feature type="coiled-coil region" evidence="1">
    <location>
        <begin position="130"/>
        <end position="189"/>
    </location>
</feature>
<dbReference type="AlphaFoldDB" id="A0A2J6REP1"/>